<keyword evidence="3" id="KW-1185">Reference proteome</keyword>
<dbReference type="RefSeq" id="WP_208257133.1">
    <property type="nucleotide sequence ID" value="NZ_JAGEOJ010000007.1"/>
</dbReference>
<dbReference type="InterPro" id="IPR036866">
    <property type="entry name" value="RibonucZ/Hydroxyglut_hydro"/>
</dbReference>
<dbReference type="PANTHER" id="PTHR43546:SF8">
    <property type="entry name" value="METALLO-BETA-LACTAMASE DOMAIN-CONTAINING PROTEIN"/>
    <property type="match status" value="1"/>
</dbReference>
<dbReference type="Gene3D" id="3.60.15.10">
    <property type="entry name" value="Ribonuclease Z/Hydroxyacylglutathione hydrolase-like"/>
    <property type="match status" value="1"/>
</dbReference>
<evidence type="ECO:0000259" key="1">
    <source>
        <dbReference type="Pfam" id="PF12706"/>
    </source>
</evidence>
<reference evidence="2" key="1">
    <citation type="submission" date="2021-03" db="EMBL/GenBank/DDBJ databases">
        <authorList>
            <person name="Kanchanasin P."/>
            <person name="Saeng-In P."/>
            <person name="Phongsopitanun W."/>
            <person name="Yuki M."/>
            <person name="Kudo T."/>
            <person name="Ohkuma M."/>
            <person name="Tanasupawat S."/>
        </authorList>
    </citation>
    <scope>NUCLEOTIDE SEQUENCE</scope>
    <source>
        <strain evidence="2">GKU 128</strain>
    </source>
</reference>
<sequence length="252" mass="27418">MSSGITWWGHSCATVDYDGVRLLTDPLLTSRVGHLYRRRGPLPRLEARAADAALISHMHADHLHIPSLRMLPETTVLVAPSGSRALLPDDLAERCVELEQGKETEVFGVGVRAVPAKHSGRRHPWSRHSAPTLGYVVTGNKRVTWFAGDTDLFDGMANLGRLDAALLPIGGWGPTLGPGHLDPERAAEAVRRSAPEVAIPIHYGTLWPVGLDKVRPQLFLGPEQEFARRVSEASPDTRVRILGPGETADLTP</sequence>
<dbReference type="AlphaFoldDB" id="A0A939T7G7"/>
<comment type="caution">
    <text evidence="2">The sequence shown here is derived from an EMBL/GenBank/DDBJ whole genome shotgun (WGS) entry which is preliminary data.</text>
</comment>
<evidence type="ECO:0000313" key="3">
    <source>
        <dbReference type="Proteomes" id="UP000669179"/>
    </source>
</evidence>
<dbReference type="SUPFAM" id="SSF56281">
    <property type="entry name" value="Metallo-hydrolase/oxidoreductase"/>
    <property type="match status" value="1"/>
</dbReference>
<accession>A0A939T7G7</accession>
<feature type="domain" description="Metallo-beta-lactamase" evidence="1">
    <location>
        <begin position="21"/>
        <end position="203"/>
    </location>
</feature>
<organism evidence="2 3">
    <name type="scientific">Actinomadura barringtoniae</name>
    <dbReference type="NCBI Taxonomy" id="1427535"/>
    <lineage>
        <taxon>Bacteria</taxon>
        <taxon>Bacillati</taxon>
        <taxon>Actinomycetota</taxon>
        <taxon>Actinomycetes</taxon>
        <taxon>Streptosporangiales</taxon>
        <taxon>Thermomonosporaceae</taxon>
        <taxon>Actinomadura</taxon>
    </lineage>
</organism>
<gene>
    <name evidence="2" type="ORF">J4573_19360</name>
</gene>
<evidence type="ECO:0000313" key="2">
    <source>
        <dbReference type="EMBL" id="MBO2449272.1"/>
    </source>
</evidence>
<dbReference type="EMBL" id="JAGEOJ010000007">
    <property type="protein sequence ID" value="MBO2449272.1"/>
    <property type="molecule type" value="Genomic_DNA"/>
</dbReference>
<protein>
    <submittedName>
        <fullName evidence="2">MBL fold metallo-hydrolase</fullName>
    </submittedName>
</protein>
<dbReference type="InterPro" id="IPR050114">
    <property type="entry name" value="UPF0173_UPF0282_UlaG_hydrolase"/>
</dbReference>
<name>A0A939T7G7_9ACTN</name>
<proteinExistence type="predicted"/>
<dbReference type="PANTHER" id="PTHR43546">
    <property type="entry name" value="UPF0173 METAL-DEPENDENT HYDROLASE MJ1163-RELATED"/>
    <property type="match status" value="1"/>
</dbReference>
<dbReference type="Pfam" id="PF12706">
    <property type="entry name" value="Lactamase_B_2"/>
    <property type="match status" value="1"/>
</dbReference>
<dbReference type="Proteomes" id="UP000669179">
    <property type="component" value="Unassembled WGS sequence"/>
</dbReference>
<dbReference type="InterPro" id="IPR001279">
    <property type="entry name" value="Metallo-B-lactamas"/>
</dbReference>